<gene>
    <name evidence="2" type="ORF">COV86_01980</name>
</gene>
<reference evidence="2 3" key="1">
    <citation type="submission" date="2017-09" db="EMBL/GenBank/DDBJ databases">
        <title>Depth-based differentiation of microbial function through sediment-hosted aquifers and enrichment of novel symbionts in the deep terrestrial subsurface.</title>
        <authorList>
            <person name="Probst A.J."/>
            <person name="Ladd B."/>
            <person name="Jarett J.K."/>
            <person name="Geller-Mcgrath D.E."/>
            <person name="Sieber C.M."/>
            <person name="Emerson J.B."/>
            <person name="Anantharaman K."/>
            <person name="Thomas B.C."/>
            <person name="Malmstrom R."/>
            <person name="Stieglmeier M."/>
            <person name="Klingl A."/>
            <person name="Woyke T."/>
            <person name="Ryan C.M."/>
            <person name="Banfield J.F."/>
        </authorList>
    </citation>
    <scope>NUCLEOTIDE SEQUENCE [LARGE SCALE GENOMIC DNA]</scope>
    <source>
        <strain evidence="2">CG11_big_fil_rev_8_21_14_0_20_35_14</strain>
    </source>
</reference>
<accession>A0A2H0KN00</accession>
<dbReference type="InterPro" id="IPR050415">
    <property type="entry name" value="MRET"/>
</dbReference>
<comment type="caution">
    <text evidence="2">The sequence shown here is derived from an EMBL/GenBank/DDBJ whole genome shotgun (WGS) entry which is preliminary data.</text>
</comment>
<dbReference type="InterPro" id="IPR001433">
    <property type="entry name" value="OxRdtase_FAD/NAD-bd"/>
</dbReference>
<dbReference type="Pfam" id="PF00970">
    <property type="entry name" value="FAD_binding_6"/>
    <property type="match status" value="1"/>
</dbReference>
<dbReference type="InterPro" id="IPR017927">
    <property type="entry name" value="FAD-bd_FR_type"/>
</dbReference>
<evidence type="ECO:0000259" key="1">
    <source>
        <dbReference type="PROSITE" id="PS51384"/>
    </source>
</evidence>
<protein>
    <recommendedName>
        <fullName evidence="1">FAD-binding FR-type domain-containing protein</fullName>
    </recommendedName>
</protein>
<organism evidence="2 3">
    <name type="scientific">Candidatus Roizmanbacteria bacterium CG11_big_fil_rev_8_21_14_0_20_35_14</name>
    <dbReference type="NCBI Taxonomy" id="1974855"/>
    <lineage>
        <taxon>Bacteria</taxon>
        <taxon>Candidatus Roizmaniibacteriota</taxon>
    </lineage>
</organism>
<dbReference type="AlphaFoldDB" id="A0A2H0KN00"/>
<dbReference type="Pfam" id="PF00175">
    <property type="entry name" value="NAD_binding_1"/>
    <property type="match status" value="1"/>
</dbReference>
<dbReference type="PRINTS" id="PR00410">
    <property type="entry name" value="PHEHYDRXLASE"/>
</dbReference>
<dbReference type="EMBL" id="PCVL01000024">
    <property type="protein sequence ID" value="PIQ72629.1"/>
    <property type="molecule type" value="Genomic_DNA"/>
</dbReference>
<dbReference type="InterPro" id="IPR039261">
    <property type="entry name" value="FNR_nucleotide-bd"/>
</dbReference>
<dbReference type="SUPFAM" id="SSF52343">
    <property type="entry name" value="Ferredoxin reductase-like, C-terminal NADP-linked domain"/>
    <property type="match status" value="1"/>
</dbReference>
<dbReference type="PROSITE" id="PS51384">
    <property type="entry name" value="FAD_FR"/>
    <property type="match status" value="1"/>
</dbReference>
<sequence>MLINYKTVFTNKKQLTGNVYLFTFKLTDPPEINFTPGQYLILKVNNKPRLYSIASSSQVKNQIEFIIEIIRSGLASQYFLRLKINDQVNFQGPAGQFTLKENNKQKIFLVTGAGIAPVRSMLSSYVSSRPSERCERVEGSLKDSSTPLRSARNDRGVAYLFWGLKTYRDVYLFDELKQFNPKICLSREQNLDMIPKEDKKYFDLGHVDQCVEKLFINGLTDCEFYLCGRKDVVESLKNFLISKNIPQENIIFEKF</sequence>
<proteinExistence type="predicted"/>
<evidence type="ECO:0000313" key="3">
    <source>
        <dbReference type="Proteomes" id="UP000229570"/>
    </source>
</evidence>
<dbReference type="PANTHER" id="PTHR47354">
    <property type="entry name" value="NADH OXIDOREDUCTASE HCR"/>
    <property type="match status" value="1"/>
</dbReference>
<dbReference type="Proteomes" id="UP000229570">
    <property type="component" value="Unassembled WGS sequence"/>
</dbReference>
<dbReference type="Gene3D" id="3.40.50.80">
    <property type="entry name" value="Nucleotide-binding domain of ferredoxin-NADP reductase (FNR) module"/>
    <property type="match status" value="1"/>
</dbReference>
<evidence type="ECO:0000313" key="2">
    <source>
        <dbReference type="EMBL" id="PIQ72629.1"/>
    </source>
</evidence>
<dbReference type="Gene3D" id="2.40.30.10">
    <property type="entry name" value="Translation factors"/>
    <property type="match status" value="1"/>
</dbReference>
<feature type="domain" description="FAD-binding FR-type" evidence="1">
    <location>
        <begin position="2"/>
        <end position="100"/>
    </location>
</feature>
<name>A0A2H0KN00_9BACT</name>
<dbReference type="SUPFAM" id="SSF63380">
    <property type="entry name" value="Riboflavin synthase domain-like"/>
    <property type="match status" value="1"/>
</dbReference>
<dbReference type="PANTHER" id="PTHR47354:SF5">
    <property type="entry name" value="PROTEIN RFBI"/>
    <property type="match status" value="1"/>
</dbReference>
<dbReference type="InterPro" id="IPR008333">
    <property type="entry name" value="Cbr1-like_FAD-bd_dom"/>
</dbReference>
<dbReference type="InterPro" id="IPR017938">
    <property type="entry name" value="Riboflavin_synthase-like_b-brl"/>
</dbReference>
<dbReference type="GO" id="GO:0016491">
    <property type="term" value="F:oxidoreductase activity"/>
    <property type="evidence" value="ECO:0007669"/>
    <property type="project" value="InterPro"/>
</dbReference>